<keyword evidence="5" id="KW-1185">Reference proteome</keyword>
<feature type="compositionally biased region" description="Low complexity" evidence="2">
    <location>
        <begin position="131"/>
        <end position="146"/>
    </location>
</feature>
<dbReference type="EMBL" id="JAPDMQ010000968">
    <property type="protein sequence ID" value="KAK0519514.1"/>
    <property type="molecule type" value="Genomic_DNA"/>
</dbReference>
<evidence type="ECO:0000256" key="3">
    <source>
        <dbReference type="SAM" id="SignalP"/>
    </source>
</evidence>
<proteinExistence type="predicted"/>
<feature type="region of interest" description="Disordered" evidence="2">
    <location>
        <begin position="129"/>
        <end position="184"/>
    </location>
</feature>
<name>A0AAN6G6B2_9BASI</name>
<evidence type="ECO:0000313" key="4">
    <source>
        <dbReference type="EMBL" id="KAK0519514.1"/>
    </source>
</evidence>
<comment type="caution">
    <text evidence="4">The sequence shown here is derived from an EMBL/GenBank/DDBJ whole genome shotgun (WGS) entry which is preliminary data.</text>
</comment>
<feature type="compositionally biased region" description="Low complexity" evidence="2">
    <location>
        <begin position="156"/>
        <end position="184"/>
    </location>
</feature>
<dbReference type="AlphaFoldDB" id="A0AAN6G6B2"/>
<dbReference type="CDD" id="cd22191">
    <property type="entry name" value="DPBB_RlpA_EXP_N-like"/>
    <property type="match status" value="1"/>
</dbReference>
<keyword evidence="1 3" id="KW-0732">Signal</keyword>
<dbReference type="SUPFAM" id="SSF50685">
    <property type="entry name" value="Barwin-like endoglucanases"/>
    <property type="match status" value="1"/>
</dbReference>
<evidence type="ECO:0000256" key="1">
    <source>
        <dbReference type="ARBA" id="ARBA00022729"/>
    </source>
</evidence>
<evidence type="ECO:0000313" key="5">
    <source>
        <dbReference type="Proteomes" id="UP001176521"/>
    </source>
</evidence>
<organism evidence="4 5">
    <name type="scientific">Tilletia horrida</name>
    <dbReference type="NCBI Taxonomy" id="155126"/>
    <lineage>
        <taxon>Eukaryota</taxon>
        <taxon>Fungi</taxon>
        <taxon>Dikarya</taxon>
        <taxon>Basidiomycota</taxon>
        <taxon>Ustilaginomycotina</taxon>
        <taxon>Exobasidiomycetes</taxon>
        <taxon>Tilletiales</taxon>
        <taxon>Tilletiaceae</taxon>
        <taxon>Tilletia</taxon>
    </lineage>
</organism>
<dbReference type="PANTHER" id="PTHR31836:SF28">
    <property type="entry name" value="SRCR DOMAIN-CONTAINING PROTEIN-RELATED"/>
    <property type="match status" value="1"/>
</dbReference>
<dbReference type="PANTHER" id="PTHR31836">
    <property type="match status" value="1"/>
</dbReference>
<feature type="chain" id="PRO_5042846119" description="RlpA-like protein double-psi beta-barrel domain-containing protein" evidence="3">
    <location>
        <begin position="18"/>
        <end position="327"/>
    </location>
</feature>
<accession>A0AAN6G6B2</accession>
<evidence type="ECO:0008006" key="6">
    <source>
        <dbReference type="Google" id="ProtNLM"/>
    </source>
</evidence>
<dbReference type="Proteomes" id="UP001176521">
    <property type="component" value="Unassembled WGS sequence"/>
</dbReference>
<gene>
    <name evidence="4" type="ORF">OC842_007428</name>
</gene>
<reference evidence="4" key="1">
    <citation type="journal article" date="2023" name="PhytoFront">
        <title>Draft Genome Resources of Seven Strains of Tilletia horrida, Causal Agent of Kernel Smut of Rice.</title>
        <authorList>
            <person name="Khanal S."/>
            <person name="Antony Babu S."/>
            <person name="Zhou X.G."/>
        </authorList>
    </citation>
    <scope>NUCLEOTIDE SEQUENCE</scope>
    <source>
        <strain evidence="4">TX3</strain>
    </source>
</reference>
<protein>
    <recommendedName>
        <fullName evidence="6">RlpA-like protein double-psi beta-barrel domain-containing protein</fullName>
    </recommendedName>
</protein>
<sequence>MFSSWIKLLSLASLAMALPVSKRGFSGTATFYDATGVGNCGGGLNPNGMVVALNTAQYGSTSSVSSHCWQTVTITNQKNGKTMTASVQDSCPTCPFGNLDMSTALFSALNNGNMDDGIFPISWSFGGSSGGNSNSNSDDGNNWTPPKSSPKPSPKPTSTYSPSRTSTSSSPASSSSAAAASPTISAPAPPSFLAPTNTTLINGTVTGTPSWWSELDTSCWEKNVTLPANVTGVVISPSKFANTTAELTAQCGKWLNATNPDNGKSILALIVSFVPGGAQDQIALSSGYPLLADMADDMPAAISNIEWGIIAGNSTTNATSTTTTTAA</sequence>
<dbReference type="InterPro" id="IPR051477">
    <property type="entry name" value="Expansin_CellWall"/>
</dbReference>
<feature type="signal peptide" evidence="3">
    <location>
        <begin position="1"/>
        <end position="17"/>
    </location>
</feature>
<dbReference type="InterPro" id="IPR036908">
    <property type="entry name" value="RlpA-like_sf"/>
</dbReference>
<evidence type="ECO:0000256" key="2">
    <source>
        <dbReference type="SAM" id="MobiDB-lite"/>
    </source>
</evidence>
<dbReference type="Gene3D" id="2.40.40.10">
    <property type="entry name" value="RlpA-like domain"/>
    <property type="match status" value="1"/>
</dbReference>